<evidence type="ECO:0000313" key="6">
    <source>
        <dbReference type="Proteomes" id="UP000187406"/>
    </source>
</evidence>
<dbReference type="InterPro" id="IPR004088">
    <property type="entry name" value="KH_dom_type_1"/>
</dbReference>
<dbReference type="InParanoid" id="A0A1Q3ARX8"/>
<feature type="compositionally biased region" description="Gly residues" evidence="3">
    <location>
        <begin position="678"/>
        <end position="687"/>
    </location>
</feature>
<reference evidence="6" key="1">
    <citation type="submission" date="2016-04" db="EMBL/GenBank/DDBJ databases">
        <title>Cephalotus genome sequencing.</title>
        <authorList>
            <person name="Fukushima K."/>
            <person name="Hasebe M."/>
            <person name="Fang X."/>
        </authorList>
    </citation>
    <scope>NUCLEOTIDE SEQUENCE [LARGE SCALE GENOMIC DNA]</scope>
    <source>
        <strain evidence="6">cv. St1</strain>
    </source>
</reference>
<evidence type="ECO:0000256" key="1">
    <source>
        <dbReference type="ARBA" id="ARBA00022737"/>
    </source>
</evidence>
<feature type="compositionally biased region" description="Polar residues" evidence="3">
    <location>
        <begin position="644"/>
        <end position="667"/>
    </location>
</feature>
<feature type="compositionally biased region" description="Basic and acidic residues" evidence="3">
    <location>
        <begin position="156"/>
        <end position="179"/>
    </location>
</feature>
<dbReference type="PROSITE" id="PS50084">
    <property type="entry name" value="KH_TYPE_1"/>
    <property type="match status" value="2"/>
</dbReference>
<feature type="compositionally biased region" description="Basic and acidic residues" evidence="3">
    <location>
        <begin position="118"/>
        <end position="130"/>
    </location>
</feature>
<evidence type="ECO:0000256" key="3">
    <source>
        <dbReference type="SAM" id="MobiDB-lite"/>
    </source>
</evidence>
<feature type="compositionally biased region" description="Low complexity" evidence="3">
    <location>
        <begin position="409"/>
        <end position="428"/>
    </location>
</feature>
<dbReference type="STRING" id="3775.A0A1Q3ARX8"/>
<feature type="domain" description="K Homology" evidence="4">
    <location>
        <begin position="287"/>
        <end position="361"/>
    </location>
</feature>
<dbReference type="InterPro" id="IPR004087">
    <property type="entry name" value="KH_dom"/>
</dbReference>
<dbReference type="InterPro" id="IPR036612">
    <property type="entry name" value="KH_dom_type_1_sf"/>
</dbReference>
<feature type="region of interest" description="Disordered" evidence="3">
    <location>
        <begin position="632"/>
        <end position="789"/>
    </location>
</feature>
<feature type="compositionally biased region" description="Polar residues" evidence="3">
    <location>
        <begin position="363"/>
        <end position="378"/>
    </location>
</feature>
<dbReference type="FunCoup" id="A0A1Q3ARX8">
    <property type="interactions" value="1515"/>
</dbReference>
<dbReference type="SUPFAM" id="SSF54791">
    <property type="entry name" value="Eukaryotic type KH-domain (KH-domain type I)"/>
    <property type="match status" value="2"/>
</dbReference>
<feature type="compositionally biased region" description="Polar residues" evidence="3">
    <location>
        <begin position="742"/>
        <end position="751"/>
    </location>
</feature>
<feature type="compositionally biased region" description="Acidic residues" evidence="3">
    <location>
        <begin position="91"/>
        <end position="102"/>
    </location>
</feature>
<dbReference type="Gene3D" id="3.30.1370.10">
    <property type="entry name" value="K Homology domain, type 1"/>
    <property type="match status" value="2"/>
</dbReference>
<dbReference type="Proteomes" id="UP000187406">
    <property type="component" value="Unassembled WGS sequence"/>
</dbReference>
<feature type="compositionally biased region" description="Low complexity" evidence="3">
    <location>
        <begin position="556"/>
        <end position="572"/>
    </location>
</feature>
<feature type="region of interest" description="Disordered" evidence="3">
    <location>
        <begin position="1"/>
        <end position="196"/>
    </location>
</feature>
<evidence type="ECO:0000259" key="4">
    <source>
        <dbReference type="SMART" id="SM00322"/>
    </source>
</evidence>
<dbReference type="CDD" id="cd00105">
    <property type="entry name" value="KH-I"/>
    <property type="match status" value="1"/>
</dbReference>
<keyword evidence="1" id="KW-0677">Repeat</keyword>
<keyword evidence="6" id="KW-1185">Reference proteome</keyword>
<accession>A0A1Q3ARX8</accession>
<sequence>MTEEEIVAPASAAAASPASPNHKRKFDDLEPQAPKPVEPIRDAVDGEEENDNVAAPDSSEAKRPRIVDEPDVLANENGLPAEKSAELPKQEEEEEDPEEEATDGNLQTEDTEPPSEEIQVRTEDLSDNHDTGIAQKASVEDPEDNAKQVSAENPEGDIRQVSLEKSEADGAQELSKEETQPPEDLPHGSNGILSRKFEVPNNKVGVLIGKAGDTIRYLQYNSGAKIQITRDSDADPDATTRPVEIIGELSSIDKAEKLIKAVIAEADAGGSPSLVARGLATAQAAEASEQIEIQVPNEKVGLIIGKGGETIKGLQTKTGARIQLIPQHLPEGDGSKERTVRISGDKKEIEMARVMIKDVMNQTVRPSSFSSGQSQQNYRARGPTGPPQWTPRGTYPAQPMPYDYHQRGPYSSQNPQYQPPNYGGYPPQQVAPRSNLSSGWDYRPPYSMQGGPPQTGGYDYYGGQVGHVSDHPVSGTAPISGHASGPSPVSAMGQPPSQANYNYGQPQGPDYGHAAPYSQSAPPQQGYGHTYDEQKYDNHASTQYPYGGHGGSQTVYQQAGAQPGYAPQQQYGKPPSYGVPPQGLPPQSYGFRASQPGDAPYQAPISSAQSYGANVPPQQYPYASTGAIQQAYPPYGSASAADGYNQQPPASGPSYTQPGGQPASNYGQPVGHQAPGYGQVGPTGGYGAYPAAQQGYPEQPAANTAGYGYQAPQDPSYSSAPGSAYGVPPTGQPNYGQPAPTQPNYDQSAPQSGGYGTASVTAPVNYGKTVSPQPAYPQYDSTQMYAAPR</sequence>
<feature type="compositionally biased region" description="Low complexity" evidence="3">
    <location>
        <begin position="8"/>
        <end position="20"/>
    </location>
</feature>
<dbReference type="EMBL" id="BDDD01000068">
    <property type="protein sequence ID" value="GAV58424.1"/>
    <property type="molecule type" value="Genomic_DNA"/>
</dbReference>
<evidence type="ECO:0000313" key="5">
    <source>
        <dbReference type="EMBL" id="GAV58424.1"/>
    </source>
</evidence>
<keyword evidence="2" id="KW-0694">RNA-binding</keyword>
<comment type="caution">
    <text evidence="5">The sequence shown here is derived from an EMBL/GenBank/DDBJ whole genome shotgun (WGS) entry which is preliminary data.</text>
</comment>
<dbReference type="AlphaFoldDB" id="A0A1Q3ARX8"/>
<feature type="region of interest" description="Disordered" evidence="3">
    <location>
        <begin position="363"/>
        <end position="614"/>
    </location>
</feature>
<gene>
    <name evidence="5" type="ORF">CFOL_v3_01958</name>
</gene>
<organism evidence="5 6">
    <name type="scientific">Cephalotus follicularis</name>
    <name type="common">Albany pitcher plant</name>
    <dbReference type="NCBI Taxonomy" id="3775"/>
    <lineage>
        <taxon>Eukaryota</taxon>
        <taxon>Viridiplantae</taxon>
        <taxon>Streptophyta</taxon>
        <taxon>Embryophyta</taxon>
        <taxon>Tracheophyta</taxon>
        <taxon>Spermatophyta</taxon>
        <taxon>Magnoliopsida</taxon>
        <taxon>eudicotyledons</taxon>
        <taxon>Gunneridae</taxon>
        <taxon>Pentapetalae</taxon>
        <taxon>rosids</taxon>
        <taxon>fabids</taxon>
        <taxon>Oxalidales</taxon>
        <taxon>Cephalotaceae</taxon>
        <taxon>Cephalotus</taxon>
    </lineage>
</organism>
<name>A0A1Q3ARX8_CEPFO</name>
<proteinExistence type="predicted"/>
<feature type="compositionally biased region" description="Low complexity" evidence="3">
    <location>
        <begin position="688"/>
        <end position="697"/>
    </location>
</feature>
<feature type="compositionally biased region" description="Polar residues" evidence="3">
    <location>
        <begin position="495"/>
        <end position="505"/>
    </location>
</feature>
<feature type="compositionally biased region" description="Polar residues" evidence="3">
    <location>
        <begin position="779"/>
        <end position="789"/>
    </location>
</feature>
<feature type="domain" description="K Homology" evidence="4">
    <location>
        <begin position="191"/>
        <end position="264"/>
    </location>
</feature>
<dbReference type="SMART" id="SM00322">
    <property type="entry name" value="KH"/>
    <property type="match status" value="2"/>
</dbReference>
<dbReference type="OrthoDB" id="5204190at2759"/>
<feature type="compositionally biased region" description="Basic and acidic residues" evidence="3">
    <location>
        <begin position="59"/>
        <end position="68"/>
    </location>
</feature>
<dbReference type="PANTHER" id="PTHR10288">
    <property type="entry name" value="KH DOMAIN CONTAINING RNA BINDING PROTEIN"/>
    <property type="match status" value="1"/>
</dbReference>
<dbReference type="GO" id="GO:0003723">
    <property type="term" value="F:RNA binding"/>
    <property type="evidence" value="ECO:0007669"/>
    <property type="project" value="UniProtKB-UniRule"/>
</dbReference>
<feature type="compositionally biased region" description="Polar residues" evidence="3">
    <location>
        <begin position="758"/>
        <end position="772"/>
    </location>
</feature>
<protein>
    <submittedName>
        <fullName evidence="5">KH_1 domain-containing protein</fullName>
    </submittedName>
</protein>
<evidence type="ECO:0000256" key="2">
    <source>
        <dbReference type="PROSITE-ProRule" id="PRU00117"/>
    </source>
</evidence>
<dbReference type="Pfam" id="PF00013">
    <property type="entry name" value="KH_1"/>
    <property type="match status" value="2"/>
</dbReference>